<comment type="similarity">
    <text evidence="3">Belongs to the FliH family.</text>
</comment>
<dbReference type="Pfam" id="PF02108">
    <property type="entry name" value="FliH"/>
    <property type="match status" value="1"/>
</dbReference>
<keyword evidence="9" id="KW-1006">Bacterial flagellum protein export</keyword>
<dbReference type="PANTHER" id="PTHR34982">
    <property type="entry name" value="YOP PROTEINS TRANSLOCATION PROTEIN L"/>
    <property type="match status" value="1"/>
</dbReference>
<dbReference type="InterPro" id="IPR018035">
    <property type="entry name" value="Flagellar_FliH/T3SS_HrpE"/>
</dbReference>
<comment type="function">
    <text evidence="1">Needed for flagellar regrowth and assembly.</text>
</comment>
<keyword evidence="8" id="KW-0653">Protein transport</keyword>
<evidence type="ECO:0000256" key="5">
    <source>
        <dbReference type="ARBA" id="ARBA00022448"/>
    </source>
</evidence>
<proteinExistence type="inferred from homology"/>
<evidence type="ECO:0000256" key="2">
    <source>
        <dbReference type="ARBA" id="ARBA00004496"/>
    </source>
</evidence>
<keyword evidence="5" id="KW-0813">Transport</keyword>
<evidence type="ECO:0000256" key="4">
    <source>
        <dbReference type="ARBA" id="ARBA00016507"/>
    </source>
</evidence>
<dbReference type="RefSeq" id="WP_220809101.1">
    <property type="nucleotide sequence ID" value="NZ_BPMK01000011.1"/>
</dbReference>
<keyword evidence="6" id="KW-0963">Cytoplasm</keyword>
<dbReference type="EMBL" id="BPMK01000011">
    <property type="protein sequence ID" value="GIZ52684.1"/>
    <property type="molecule type" value="Genomic_DNA"/>
</dbReference>
<name>A0ABQ4Q7K6_9BURK</name>
<keyword evidence="7" id="KW-1005">Bacterial flagellum biogenesis</keyword>
<reference evidence="11 12" key="1">
    <citation type="journal article" date="2022" name="Int. J. Syst. Evol. Microbiol.">
        <title>Noviherbaspirillum aridicola sp. nov., isolated from an arid soil in Pakistan.</title>
        <authorList>
            <person name="Khan I.U."/>
            <person name="Saqib M."/>
            <person name="Amin A."/>
            <person name="Hussain F."/>
            <person name="Li L."/>
            <person name="Liu Y.H."/>
            <person name="Fang B.Z."/>
            <person name="Ahmed I."/>
            <person name="Li W.J."/>
        </authorList>
    </citation>
    <scope>NUCLEOTIDE SEQUENCE [LARGE SCALE GENOMIC DNA]</scope>
    <source>
        <strain evidence="11 12">NCCP-691</strain>
    </source>
</reference>
<sequence>MSSPVIPKEHLSAYQRWEMASFGDERPSSKHAAADAQLLAARAAAEEAAPMQEQARQQGYEQGFEQGHAAGLEAGLREGREAGRAEGLAAAAQEAERLRALAGGFSGALAAADETVAADMLNLALDLAKAMLKTALKVRPELVLPVVTEAIRYLPSVQQPALLVLNPQDAEIVRSHIGDELERGGWRLAEDPQIDAGGCRIDTGSNQIDATTPVRWQRIAEALGDNTDWLE</sequence>
<dbReference type="InterPro" id="IPR051472">
    <property type="entry name" value="T3SS_Stator/FliH"/>
</dbReference>
<dbReference type="InterPro" id="IPR000563">
    <property type="entry name" value="Flag_FliH"/>
</dbReference>
<organism evidence="11 12">
    <name type="scientific">Noviherbaspirillum aridicola</name>
    <dbReference type="NCBI Taxonomy" id="2849687"/>
    <lineage>
        <taxon>Bacteria</taxon>
        <taxon>Pseudomonadati</taxon>
        <taxon>Pseudomonadota</taxon>
        <taxon>Betaproteobacteria</taxon>
        <taxon>Burkholderiales</taxon>
        <taxon>Oxalobacteraceae</taxon>
        <taxon>Noviherbaspirillum</taxon>
    </lineage>
</organism>
<dbReference type="Proteomes" id="UP000887222">
    <property type="component" value="Unassembled WGS sequence"/>
</dbReference>
<evidence type="ECO:0000313" key="11">
    <source>
        <dbReference type="EMBL" id="GIZ52684.1"/>
    </source>
</evidence>
<evidence type="ECO:0000256" key="6">
    <source>
        <dbReference type="ARBA" id="ARBA00022490"/>
    </source>
</evidence>
<evidence type="ECO:0000256" key="8">
    <source>
        <dbReference type="ARBA" id="ARBA00022927"/>
    </source>
</evidence>
<dbReference type="PRINTS" id="PR01003">
    <property type="entry name" value="FLGFLIH"/>
</dbReference>
<keyword evidence="12" id="KW-1185">Reference proteome</keyword>
<evidence type="ECO:0000256" key="9">
    <source>
        <dbReference type="ARBA" id="ARBA00023225"/>
    </source>
</evidence>
<evidence type="ECO:0000259" key="10">
    <source>
        <dbReference type="Pfam" id="PF02108"/>
    </source>
</evidence>
<comment type="subcellular location">
    <subcellularLocation>
        <location evidence="2">Cytoplasm</location>
    </subcellularLocation>
</comment>
<accession>A0ABQ4Q7K6</accession>
<evidence type="ECO:0000256" key="3">
    <source>
        <dbReference type="ARBA" id="ARBA00006602"/>
    </source>
</evidence>
<comment type="caution">
    <text evidence="11">The sequence shown here is derived from an EMBL/GenBank/DDBJ whole genome shotgun (WGS) entry which is preliminary data.</text>
</comment>
<evidence type="ECO:0000313" key="12">
    <source>
        <dbReference type="Proteomes" id="UP000887222"/>
    </source>
</evidence>
<dbReference type="PANTHER" id="PTHR34982:SF1">
    <property type="entry name" value="FLAGELLAR ASSEMBLY PROTEIN FLIH"/>
    <property type="match status" value="1"/>
</dbReference>
<evidence type="ECO:0000256" key="7">
    <source>
        <dbReference type="ARBA" id="ARBA00022795"/>
    </source>
</evidence>
<protein>
    <recommendedName>
        <fullName evidence="4">Flagellar assembly protein FliH</fullName>
    </recommendedName>
</protein>
<feature type="domain" description="Flagellar assembly protein FliH/Type III secretion system HrpE" evidence="10">
    <location>
        <begin position="93"/>
        <end position="219"/>
    </location>
</feature>
<gene>
    <name evidence="11" type="ORF">NCCP691_26980</name>
</gene>
<evidence type="ECO:0000256" key="1">
    <source>
        <dbReference type="ARBA" id="ARBA00003041"/>
    </source>
</evidence>
<dbReference type="NCBIfam" id="NF004270">
    <property type="entry name" value="PRK05687.2-1"/>
    <property type="match status" value="1"/>
</dbReference>